<dbReference type="EMBL" id="JACIEE010000001">
    <property type="protein sequence ID" value="MBB3975246.1"/>
    <property type="molecule type" value="Genomic_DNA"/>
</dbReference>
<dbReference type="Pfam" id="PF22725">
    <property type="entry name" value="GFO_IDH_MocA_C3"/>
    <property type="match status" value="1"/>
</dbReference>
<dbReference type="InterPro" id="IPR055170">
    <property type="entry name" value="GFO_IDH_MocA-like_dom"/>
</dbReference>
<evidence type="ECO:0000259" key="1">
    <source>
        <dbReference type="Pfam" id="PF01408"/>
    </source>
</evidence>
<feature type="domain" description="GFO/IDH/MocA-like oxidoreductase" evidence="2">
    <location>
        <begin position="127"/>
        <end position="237"/>
    </location>
</feature>
<keyword evidence="4" id="KW-1185">Reference proteome</keyword>
<dbReference type="Proteomes" id="UP000574761">
    <property type="component" value="Unassembled WGS sequence"/>
</dbReference>
<dbReference type="InterPro" id="IPR000683">
    <property type="entry name" value="Gfo/Idh/MocA-like_OxRdtase_N"/>
</dbReference>
<dbReference type="InterPro" id="IPR051450">
    <property type="entry name" value="Gfo/Idh/MocA_Oxidoreductases"/>
</dbReference>
<evidence type="ECO:0000259" key="2">
    <source>
        <dbReference type="Pfam" id="PF22725"/>
    </source>
</evidence>
<organism evidence="3 4">
    <name type="scientific">Mycoplana azooxidifex</name>
    <dbReference type="NCBI Taxonomy" id="1636188"/>
    <lineage>
        <taxon>Bacteria</taxon>
        <taxon>Pseudomonadati</taxon>
        <taxon>Pseudomonadota</taxon>
        <taxon>Alphaproteobacteria</taxon>
        <taxon>Hyphomicrobiales</taxon>
        <taxon>Rhizobiaceae</taxon>
        <taxon>Mycoplana</taxon>
    </lineage>
</organism>
<comment type="caution">
    <text evidence="3">The sequence shown here is derived from an EMBL/GenBank/DDBJ whole genome shotgun (WGS) entry which is preliminary data.</text>
</comment>
<evidence type="ECO:0000313" key="4">
    <source>
        <dbReference type="Proteomes" id="UP000574761"/>
    </source>
</evidence>
<name>A0A7W6D1Z4_9HYPH</name>
<dbReference type="Pfam" id="PF01408">
    <property type="entry name" value="GFO_IDH_MocA"/>
    <property type="match status" value="1"/>
</dbReference>
<dbReference type="PANTHER" id="PTHR43377">
    <property type="entry name" value="BILIVERDIN REDUCTASE A"/>
    <property type="match status" value="1"/>
</dbReference>
<accession>A0A7W6D1Z4</accession>
<dbReference type="InterPro" id="IPR036291">
    <property type="entry name" value="NAD(P)-bd_dom_sf"/>
</dbReference>
<dbReference type="Gene3D" id="3.30.360.10">
    <property type="entry name" value="Dihydrodipicolinate Reductase, domain 2"/>
    <property type="match status" value="1"/>
</dbReference>
<sequence length="326" mass="34750">MRLVFFGVGHWHADMHAHAAQVAGADIVGAWDGDPDRAALFAARFGGLATRSVDAALALKPDLAIVMGRPGEMAELARRFILEGLPMLIEKPVGVSGTALKPVAELAAAHGAFASVALAHRFSPLLQEVAALREADRLGPVSHSHFRLINGPPQRYVDDGVAWVLDPAVSGGGALRNLGIHGVNAFINLCGDQEVEVEHVSFGRQLHGTSAEDYALVVLRAADGGIGIVEAGYTYASMTQGLFEWRVSARNASLADRDGRLHVITLDDGGMRDMAATPVARRYDDMMADTIDRLKGGLKPAVTLGDLWRAMDIIDRCYAMAGNRGD</sequence>
<dbReference type="AlphaFoldDB" id="A0A7W6D1Z4"/>
<dbReference type="SUPFAM" id="SSF51735">
    <property type="entry name" value="NAD(P)-binding Rossmann-fold domains"/>
    <property type="match status" value="1"/>
</dbReference>
<dbReference type="SUPFAM" id="SSF55347">
    <property type="entry name" value="Glyceraldehyde-3-phosphate dehydrogenase-like, C-terminal domain"/>
    <property type="match status" value="1"/>
</dbReference>
<dbReference type="PANTHER" id="PTHR43377:SF1">
    <property type="entry name" value="BILIVERDIN REDUCTASE A"/>
    <property type="match status" value="1"/>
</dbReference>
<proteinExistence type="predicted"/>
<evidence type="ECO:0000313" key="3">
    <source>
        <dbReference type="EMBL" id="MBB3975246.1"/>
    </source>
</evidence>
<gene>
    <name evidence="3" type="ORF">GGQ64_000422</name>
</gene>
<dbReference type="Gene3D" id="3.40.50.720">
    <property type="entry name" value="NAD(P)-binding Rossmann-like Domain"/>
    <property type="match status" value="1"/>
</dbReference>
<dbReference type="RefSeq" id="WP_183798348.1">
    <property type="nucleotide sequence ID" value="NZ_JACIEE010000001.1"/>
</dbReference>
<dbReference type="GO" id="GO:0000166">
    <property type="term" value="F:nucleotide binding"/>
    <property type="evidence" value="ECO:0007669"/>
    <property type="project" value="InterPro"/>
</dbReference>
<reference evidence="3 4" key="1">
    <citation type="submission" date="2020-08" db="EMBL/GenBank/DDBJ databases">
        <title>Genomic Encyclopedia of Type Strains, Phase IV (KMG-IV): sequencing the most valuable type-strain genomes for metagenomic binning, comparative biology and taxonomic classification.</title>
        <authorList>
            <person name="Goeker M."/>
        </authorList>
    </citation>
    <scope>NUCLEOTIDE SEQUENCE [LARGE SCALE GENOMIC DNA]</scope>
    <source>
        <strain evidence="3 4">DSM 100211</strain>
    </source>
</reference>
<feature type="domain" description="Gfo/Idh/MocA-like oxidoreductase N-terminal" evidence="1">
    <location>
        <begin position="2"/>
        <end position="116"/>
    </location>
</feature>
<protein>
    <submittedName>
        <fullName evidence="3">Putative dehydrogenase</fullName>
    </submittedName>
</protein>